<dbReference type="EMBL" id="JARKIE010000775">
    <property type="protein sequence ID" value="KAJ7617564.1"/>
    <property type="molecule type" value="Genomic_DNA"/>
</dbReference>
<evidence type="ECO:0000313" key="1">
    <source>
        <dbReference type="EMBL" id="KAJ7617564.1"/>
    </source>
</evidence>
<reference evidence="1" key="1">
    <citation type="submission" date="2023-03" db="EMBL/GenBank/DDBJ databases">
        <title>Massive genome expansion in bonnet fungi (Mycena s.s.) driven by repeated elements and novel gene families across ecological guilds.</title>
        <authorList>
            <consortium name="Lawrence Berkeley National Laboratory"/>
            <person name="Harder C.B."/>
            <person name="Miyauchi S."/>
            <person name="Viragh M."/>
            <person name="Kuo A."/>
            <person name="Thoen E."/>
            <person name="Andreopoulos B."/>
            <person name="Lu D."/>
            <person name="Skrede I."/>
            <person name="Drula E."/>
            <person name="Henrissat B."/>
            <person name="Morin E."/>
            <person name="Kohler A."/>
            <person name="Barry K."/>
            <person name="LaButti K."/>
            <person name="Morin E."/>
            <person name="Salamov A."/>
            <person name="Lipzen A."/>
            <person name="Mereny Z."/>
            <person name="Hegedus B."/>
            <person name="Baldrian P."/>
            <person name="Stursova M."/>
            <person name="Weitz H."/>
            <person name="Taylor A."/>
            <person name="Grigoriev I.V."/>
            <person name="Nagy L.G."/>
            <person name="Martin F."/>
            <person name="Kauserud H."/>
        </authorList>
    </citation>
    <scope>NUCLEOTIDE SEQUENCE</scope>
    <source>
        <strain evidence="1">CBHHK067</strain>
    </source>
</reference>
<proteinExistence type="predicted"/>
<dbReference type="AlphaFoldDB" id="A0AAD7FFU4"/>
<sequence>MQESWDDFLEYLVHIATHQPVLLKLLLKGGNLAASCSLLHGIGGERYSARTRKWGTCGSGEAVAVLITVTMITCAARVMRPCISTTPFTSNQIFWNAECTGGSAASGTRGTGMELLLLVPKRLQPWLTVLTRLSWASRHINSDARPPSVADPSSRKLFFLFFFFWCTERGGCFFFVSLRSNGQGPGSVETGEAGVTEGKRTMQGGCHCRQSESDVGCQEELDSSELVVGLSDAKSERTGHSLLLCDCLKGESNVWPKASATCVMMVMVKRGFDGRGSNTVGNQTLGIRSRGRMISFSRLSAQRSFHEPRTASQIDKYTTSNPFRWENQRQAHSQGCKKEKKRTAQKRQHAVNGNRTCFGEAITNARLGLQAAPLHHHRSPWY</sequence>
<keyword evidence="2" id="KW-1185">Reference proteome</keyword>
<gene>
    <name evidence="1" type="ORF">B0H17DRAFT_1152483</name>
</gene>
<name>A0AAD7FFU4_MYCRO</name>
<protein>
    <submittedName>
        <fullName evidence="1">Uncharacterized protein</fullName>
    </submittedName>
</protein>
<comment type="caution">
    <text evidence="1">The sequence shown here is derived from an EMBL/GenBank/DDBJ whole genome shotgun (WGS) entry which is preliminary data.</text>
</comment>
<evidence type="ECO:0000313" key="2">
    <source>
        <dbReference type="Proteomes" id="UP001221757"/>
    </source>
</evidence>
<organism evidence="1 2">
    <name type="scientific">Mycena rosella</name>
    <name type="common">Pink bonnet</name>
    <name type="synonym">Agaricus rosellus</name>
    <dbReference type="NCBI Taxonomy" id="1033263"/>
    <lineage>
        <taxon>Eukaryota</taxon>
        <taxon>Fungi</taxon>
        <taxon>Dikarya</taxon>
        <taxon>Basidiomycota</taxon>
        <taxon>Agaricomycotina</taxon>
        <taxon>Agaricomycetes</taxon>
        <taxon>Agaricomycetidae</taxon>
        <taxon>Agaricales</taxon>
        <taxon>Marasmiineae</taxon>
        <taxon>Mycenaceae</taxon>
        <taxon>Mycena</taxon>
    </lineage>
</organism>
<accession>A0AAD7FFU4</accession>
<dbReference type="Proteomes" id="UP001221757">
    <property type="component" value="Unassembled WGS sequence"/>
</dbReference>